<evidence type="ECO:0000313" key="3">
    <source>
        <dbReference type="Proteomes" id="UP000095284"/>
    </source>
</evidence>
<feature type="chain" id="PRO_5036021958" evidence="1">
    <location>
        <begin position="20"/>
        <end position="239"/>
    </location>
</feature>
<dbReference type="EMBL" id="CAJFDI010000001">
    <property type="protein sequence ID" value="CAD5210517.1"/>
    <property type="molecule type" value="Genomic_DNA"/>
</dbReference>
<proteinExistence type="predicted"/>
<gene>
    <name evidence="2" type="ORF">BXYJ_LOCUS1968</name>
</gene>
<protein>
    <submittedName>
        <fullName evidence="2">(pine wood nematode) hypothetical protein</fullName>
    </submittedName>
</protein>
<dbReference type="WBParaSite" id="BXY_0464900.1">
    <property type="protein sequence ID" value="BXY_0464900.1"/>
    <property type="gene ID" value="BXY_0464900"/>
</dbReference>
<accession>A0A1I7RV88</accession>
<organism evidence="3 5">
    <name type="scientific">Bursaphelenchus xylophilus</name>
    <name type="common">Pinewood nematode worm</name>
    <name type="synonym">Aphelenchoides xylophilus</name>
    <dbReference type="NCBI Taxonomy" id="6326"/>
    <lineage>
        <taxon>Eukaryota</taxon>
        <taxon>Metazoa</taxon>
        <taxon>Ecdysozoa</taxon>
        <taxon>Nematoda</taxon>
        <taxon>Chromadorea</taxon>
        <taxon>Rhabditida</taxon>
        <taxon>Tylenchina</taxon>
        <taxon>Tylenchomorpha</taxon>
        <taxon>Aphelenchoidea</taxon>
        <taxon>Aphelenchoididae</taxon>
        <taxon>Bursaphelenchus</taxon>
    </lineage>
</organism>
<evidence type="ECO:0000313" key="2">
    <source>
        <dbReference type="EMBL" id="CAD5210517.1"/>
    </source>
</evidence>
<dbReference type="Proteomes" id="UP000582659">
    <property type="component" value="Unassembled WGS sequence"/>
</dbReference>
<reference evidence="2" key="2">
    <citation type="submission" date="2020-09" db="EMBL/GenBank/DDBJ databases">
        <authorList>
            <person name="Kikuchi T."/>
        </authorList>
    </citation>
    <scope>NUCLEOTIDE SEQUENCE</scope>
    <source>
        <strain evidence="2">Ka4C1</strain>
    </source>
</reference>
<dbReference type="AlphaFoldDB" id="A0A1I7RV88"/>
<evidence type="ECO:0000313" key="4">
    <source>
        <dbReference type="Proteomes" id="UP000659654"/>
    </source>
</evidence>
<sequence>MQTPFILIAATVFVGYCDLEDVNTSVLYKTVDFGKCHETCDGDLPNMIFSLLEFYNTYSKMIKICQQLKPASECVKTSNCPFASRFLLLYGGFYDLCNGKKWNYFINNEGCLRTYLDETLQATENECRLTQEIERFSHDPIVVSQVPKGQPAALTVLGRTGPLCSSMICFIPTFRRLMDEKCPGAGSVVTAAMVRPFYQGLHIVNRMGPAITGMIKVSTPPQCYPLGNKTVLHMMKRQD</sequence>
<keyword evidence="1" id="KW-0732">Signal</keyword>
<dbReference type="Proteomes" id="UP000659654">
    <property type="component" value="Unassembled WGS sequence"/>
</dbReference>
<feature type="signal peptide" evidence="1">
    <location>
        <begin position="1"/>
        <end position="19"/>
    </location>
</feature>
<keyword evidence="4" id="KW-1185">Reference proteome</keyword>
<evidence type="ECO:0000256" key="1">
    <source>
        <dbReference type="SAM" id="SignalP"/>
    </source>
</evidence>
<name>A0A1I7RV88_BURXY</name>
<dbReference type="EMBL" id="CAJFCV020000001">
    <property type="protein sequence ID" value="CAG9086537.1"/>
    <property type="molecule type" value="Genomic_DNA"/>
</dbReference>
<reference evidence="5" key="1">
    <citation type="submission" date="2016-11" db="UniProtKB">
        <authorList>
            <consortium name="WormBaseParasite"/>
        </authorList>
    </citation>
    <scope>IDENTIFICATION</scope>
</reference>
<dbReference type="Proteomes" id="UP000095284">
    <property type="component" value="Unplaced"/>
</dbReference>
<evidence type="ECO:0000313" key="5">
    <source>
        <dbReference type="WBParaSite" id="BXY_0464900.1"/>
    </source>
</evidence>
<dbReference type="OrthoDB" id="5801572at2759"/>